<evidence type="ECO:0000313" key="2">
    <source>
        <dbReference type="EMBL" id="GAA1577731.1"/>
    </source>
</evidence>
<organism evidence="2 3">
    <name type="scientific">Kribbella karoonensis</name>
    <dbReference type="NCBI Taxonomy" id="324851"/>
    <lineage>
        <taxon>Bacteria</taxon>
        <taxon>Bacillati</taxon>
        <taxon>Actinomycetota</taxon>
        <taxon>Actinomycetes</taxon>
        <taxon>Propionibacteriales</taxon>
        <taxon>Kribbellaceae</taxon>
        <taxon>Kribbella</taxon>
    </lineage>
</organism>
<reference evidence="2 3" key="1">
    <citation type="journal article" date="2019" name="Int. J. Syst. Evol. Microbiol.">
        <title>The Global Catalogue of Microorganisms (GCM) 10K type strain sequencing project: providing services to taxonomists for standard genome sequencing and annotation.</title>
        <authorList>
            <consortium name="The Broad Institute Genomics Platform"/>
            <consortium name="The Broad Institute Genome Sequencing Center for Infectious Disease"/>
            <person name="Wu L."/>
            <person name="Ma J."/>
        </authorList>
    </citation>
    <scope>NUCLEOTIDE SEQUENCE [LARGE SCALE GENOMIC DNA]</scope>
    <source>
        <strain evidence="2 3">JCM 14304</strain>
    </source>
</reference>
<dbReference type="EMBL" id="BAAAND010000004">
    <property type="protein sequence ID" value="GAA1577731.1"/>
    <property type="molecule type" value="Genomic_DNA"/>
</dbReference>
<proteinExistence type="predicted"/>
<sequence length="113" mass="12883">MHTRVEEIGDPGEAVDLQRVLLDRRLARQSQPGLPADQLVRMLERGAGMLGREKAAEVVDPEQHRQQRDLPEYPPDSAVVLQLRLPHPFQRRLRHAAPKLKPNVRSFQTIAIC</sequence>
<evidence type="ECO:0000256" key="1">
    <source>
        <dbReference type="SAM" id="MobiDB-lite"/>
    </source>
</evidence>
<accession>A0ABN2DKV9</accession>
<gene>
    <name evidence="2" type="ORF">GCM10009742_21960</name>
</gene>
<evidence type="ECO:0000313" key="3">
    <source>
        <dbReference type="Proteomes" id="UP001500190"/>
    </source>
</evidence>
<dbReference type="Proteomes" id="UP001500190">
    <property type="component" value="Unassembled WGS sequence"/>
</dbReference>
<comment type="caution">
    <text evidence="2">The sequence shown here is derived from an EMBL/GenBank/DDBJ whole genome shotgun (WGS) entry which is preliminary data.</text>
</comment>
<feature type="compositionally biased region" description="Basic and acidic residues" evidence="1">
    <location>
        <begin position="53"/>
        <end position="71"/>
    </location>
</feature>
<name>A0ABN2DKV9_9ACTN</name>
<feature type="region of interest" description="Disordered" evidence="1">
    <location>
        <begin position="53"/>
        <end position="74"/>
    </location>
</feature>
<keyword evidence="3" id="KW-1185">Reference proteome</keyword>
<protein>
    <submittedName>
        <fullName evidence="2">Uncharacterized protein</fullName>
    </submittedName>
</protein>